<dbReference type="SUPFAM" id="SSF109854">
    <property type="entry name" value="DinB/YfiT-like putative metalloenzymes"/>
    <property type="match status" value="1"/>
</dbReference>
<evidence type="ECO:0000313" key="1">
    <source>
        <dbReference type="EMBL" id="SDE28836.1"/>
    </source>
</evidence>
<proteinExistence type="predicted"/>
<gene>
    <name evidence="1" type="ORF">SAMN05421636_104238</name>
</gene>
<dbReference type="STRING" id="641691.SAMN05421636_104238"/>
<sequence length="172" mass="19655">MRPEKAILSEFIDNAIYRLEEGMRMVEISLNGISEEELWQKPNTASNSIANILLHVCGNISQYAISSLGERPDIRERALEFSVNSGAKKKELLEKLTYTVLDAKSVITHCSLEKLLHKREVQGFSYSGIGIIIHVVEHFSYHTGQIAFWVKQLKNKDLEFYKDVDLSIKNKD</sequence>
<accession>A0A1G7BR60</accession>
<dbReference type="EMBL" id="FNAO01000004">
    <property type="protein sequence ID" value="SDE28836.1"/>
    <property type="molecule type" value="Genomic_DNA"/>
</dbReference>
<evidence type="ECO:0000313" key="2">
    <source>
        <dbReference type="Proteomes" id="UP000199109"/>
    </source>
</evidence>
<dbReference type="InterPro" id="IPR011466">
    <property type="entry name" value="DUF1572"/>
</dbReference>
<dbReference type="Gene3D" id="1.20.120.450">
    <property type="entry name" value="dinb family like domain"/>
    <property type="match status" value="1"/>
</dbReference>
<dbReference type="Proteomes" id="UP000199109">
    <property type="component" value="Unassembled WGS sequence"/>
</dbReference>
<organism evidence="1 2">
    <name type="scientific">Pricia antarctica</name>
    <dbReference type="NCBI Taxonomy" id="641691"/>
    <lineage>
        <taxon>Bacteria</taxon>
        <taxon>Pseudomonadati</taxon>
        <taxon>Bacteroidota</taxon>
        <taxon>Flavobacteriia</taxon>
        <taxon>Flavobacteriales</taxon>
        <taxon>Flavobacteriaceae</taxon>
        <taxon>Pricia</taxon>
    </lineage>
</organism>
<reference evidence="1 2" key="1">
    <citation type="submission" date="2016-10" db="EMBL/GenBank/DDBJ databases">
        <authorList>
            <person name="de Groot N.N."/>
        </authorList>
    </citation>
    <scope>NUCLEOTIDE SEQUENCE [LARGE SCALE GENOMIC DNA]</scope>
    <source>
        <strain evidence="1 2">DSM 23421</strain>
    </source>
</reference>
<dbReference type="OrthoDB" id="893570at2"/>
<evidence type="ECO:0008006" key="3">
    <source>
        <dbReference type="Google" id="ProtNLM"/>
    </source>
</evidence>
<dbReference type="AlphaFoldDB" id="A0A1G7BR60"/>
<keyword evidence="2" id="KW-1185">Reference proteome</keyword>
<dbReference type="Pfam" id="PF07609">
    <property type="entry name" value="DUF1572"/>
    <property type="match status" value="1"/>
</dbReference>
<protein>
    <recommendedName>
        <fullName evidence="3">DinB superfamily protein</fullName>
    </recommendedName>
</protein>
<dbReference type="InterPro" id="IPR034660">
    <property type="entry name" value="DinB/YfiT-like"/>
</dbReference>
<dbReference type="RefSeq" id="WP_091867801.1">
    <property type="nucleotide sequence ID" value="NZ_FNAO01000004.1"/>
</dbReference>
<name>A0A1G7BR60_9FLAO</name>